<dbReference type="RefSeq" id="WP_269606722.1">
    <property type="nucleotide sequence ID" value="NZ_JAPWIJ010000007.1"/>
</dbReference>
<feature type="binding site" evidence="5">
    <location>
        <position position="504"/>
    </location>
    <ligand>
        <name>AMP</name>
        <dbReference type="ChEBI" id="CHEBI:456215"/>
    </ligand>
</feature>
<dbReference type="InterPro" id="IPR020845">
    <property type="entry name" value="AMP-binding_CS"/>
</dbReference>
<name>A0ABT4MHH0_9NOCA</name>
<comment type="catalytic activity">
    <reaction evidence="5">
        <text>a carboxylate + ATP + NADPH + H(+) = an aldehyde + AMP + diphosphate + NADP(+)</text>
        <dbReference type="Rhea" id="RHEA:50916"/>
        <dbReference type="ChEBI" id="CHEBI:15378"/>
        <dbReference type="ChEBI" id="CHEBI:17478"/>
        <dbReference type="ChEBI" id="CHEBI:29067"/>
        <dbReference type="ChEBI" id="CHEBI:30616"/>
        <dbReference type="ChEBI" id="CHEBI:33019"/>
        <dbReference type="ChEBI" id="CHEBI:57783"/>
        <dbReference type="ChEBI" id="CHEBI:58349"/>
        <dbReference type="ChEBI" id="CHEBI:456215"/>
    </reaction>
</comment>
<dbReference type="Gene3D" id="3.40.50.720">
    <property type="entry name" value="NAD(P)-binding Rossmann-like Domain"/>
    <property type="match status" value="1"/>
</dbReference>
<dbReference type="InterPro" id="IPR046407">
    <property type="entry name" value="CAR"/>
</dbReference>
<dbReference type="CDD" id="cd05235">
    <property type="entry name" value="SDR_e1"/>
    <property type="match status" value="1"/>
</dbReference>
<protein>
    <recommendedName>
        <fullName evidence="5">Carboxylic acid reductase</fullName>
        <shortName evidence="5">CAR</shortName>
        <ecNumber evidence="5">1.2.1.-</ecNumber>
    </recommendedName>
    <alternativeName>
        <fullName evidence="5">ATP/NADPH-dependent carboxylic acid reductase</fullName>
    </alternativeName>
</protein>
<feature type="binding site" evidence="5">
    <location>
        <position position="308"/>
    </location>
    <ligand>
        <name>AMP</name>
        <dbReference type="ChEBI" id="CHEBI:456215"/>
    </ligand>
</feature>
<evidence type="ECO:0000313" key="9">
    <source>
        <dbReference type="Proteomes" id="UP001081071"/>
    </source>
</evidence>
<evidence type="ECO:0000256" key="3">
    <source>
        <dbReference type="ARBA" id="ARBA00022741"/>
    </source>
</evidence>
<sequence length="1175" mass="126923">MTHTLAVDSRQDRESRQRSRFHELHESDQEFRAAEPDSAVADAAQELSPNLARVVAEIMTRYSDRPALGSRAREIARVDNANTLRLLPLFDTITYGQAWNDAGALASALTHDAVGIAPGDFFATLGFASAEYVIAELATIRLGAIAVPLQAGATAGQLSAIAAEVEPVVLAADVDNLSVAVQVATQCRSIRRIVVLDYDAALDVHTRIMKSAHNDAEQVGVVIRPLTELVRDGEQLPEVPLPDAEDPDRLATLIYTSGSTGTPKGAMHTERIVCGAWTGAWHHTGASSESVDRPAFPVITLDYLPMSHLAGRGLVFSTLAAGGTVHFAGASDLSTLFDDFALARPTMALLIPRVCEMIRHNVLAEIDREVERSTVGDEDAVRRDVLGRYRNEQFGGRILAAMVGTAPIATEVKDFVTELLDIAVRDNYGSTEAGMVLHDGVIARPPVIEYKLDDVPELGYFSTDTPHPRGELLLKTSSIIPGYYKRPDVTADVFDSEGFYRTGDVVAEIEPDRLAYVDRRKNVLKLAQGEFVALARLEAVFGTSDLVDQIFLYGNSQRAYLLAVVVPAHPDTTTASIIESLQEIAGTESLNSYEIPRDVTIEHQPFTQENGLLSGAGKQLRPKLVERYGADLERRYAELESGQNERLRELRRSGADAPVLTTVGDAAQALLGCDGSDVRPDAHFSDLGGDSLSALTFSTLLRDIYGVDVPVGVITGPAMDLSALADYITSARDNDSDTATFASVHGRDATVAHASDLRLSAFLDESLLDTAHHVSGPRTRTETVLLTGANGYLGRFLCLEWLERMAEVGGTVVCLVRGRSDSDARSRLDAAFDSGDTELSAHYRALADSALEVVAGDLGTPRFGLGHDEFAALAERIDRIVHPAALVNHALPYEHLFGPNVVGTAEVIRLALTDHVKPVTYLSTVAVAVGVDNFRENGDIRIDSPSRAVDDSYANGYGNSKWAGEVLLRNAFDEFGLPVSVFRSDMILAHSTWSGQLNVPDVFTRLILSVVATGLAPRTFYGTGTGAPTDESGRPLAHYDGLPADFSAGAITTIAGAEVSGYRTFDILNPHDDNISLDTFVDWIREAGRDIEIVDDYDEWFERFSAAVEALPEKQRSHSLLPLIQSYAQPQQPSSGAMLPADEFAAAVGEIPHLGRGLIEKYLSDLVALGLVGKR</sequence>
<dbReference type="InterPro" id="IPR010080">
    <property type="entry name" value="Thioester_reductase-like_dom"/>
</dbReference>
<dbReference type="EMBL" id="JAPWIJ010000007">
    <property type="protein sequence ID" value="MCZ4520433.1"/>
    <property type="molecule type" value="Genomic_DNA"/>
</dbReference>
<comment type="cofactor">
    <cofactor evidence="5">
        <name>pantetheine 4'-phosphate</name>
        <dbReference type="ChEBI" id="CHEBI:47942"/>
    </cofactor>
    <text evidence="5">Binds 1 phosphopantetheine covalently.</text>
</comment>
<keyword evidence="3 5" id="KW-0547">Nucleotide-binding</keyword>
<reference evidence="8" key="1">
    <citation type="submission" date="2022-12" db="EMBL/GenBank/DDBJ databases">
        <authorList>
            <person name="Krivoruchko A.V."/>
            <person name="Elkin A."/>
        </authorList>
    </citation>
    <scope>NUCLEOTIDE SEQUENCE</scope>
    <source>
        <strain evidence="8">IEGM 1391</strain>
    </source>
</reference>
<comment type="domain">
    <text evidence="5">The N-terminal domain likely catalyzes substrate activation by formation of an initial acyl-AMP intermediate, the central region contains the phosphopantetheine attachment site, and the C-terminal domain catalyzes the reduction by NADPH of the intermediate thioester formed from the attack of the phosphopantetheine thiol at the carbonyl carbon of acyl-AMP.</text>
</comment>
<keyword evidence="4 5" id="KW-0067">ATP-binding</keyword>
<feature type="binding site" evidence="5">
    <location>
        <position position="961"/>
    </location>
    <ligand>
        <name>NADP(+)</name>
        <dbReference type="ChEBI" id="CHEBI:58349"/>
    </ligand>
</feature>
<dbReference type="InterPro" id="IPR013120">
    <property type="entry name" value="FAR_NAD-bd"/>
</dbReference>
<evidence type="ECO:0000259" key="7">
    <source>
        <dbReference type="PROSITE" id="PS50075"/>
    </source>
</evidence>
<dbReference type="NCBIfam" id="TIGR01746">
    <property type="entry name" value="Thioester-redct"/>
    <property type="match status" value="1"/>
</dbReference>
<feature type="binding site" evidence="5">
    <location>
        <position position="525"/>
    </location>
    <ligand>
        <name>AMP</name>
        <dbReference type="ChEBI" id="CHEBI:456215"/>
    </ligand>
</feature>
<dbReference type="SUPFAM" id="SSF51735">
    <property type="entry name" value="NAD(P)-binding Rossmann-fold domains"/>
    <property type="match status" value="1"/>
</dbReference>
<dbReference type="InterPro" id="IPR020806">
    <property type="entry name" value="PKS_PP-bd"/>
</dbReference>
<feature type="binding site" evidence="5">
    <location>
        <position position="957"/>
    </location>
    <ligand>
        <name>NADP(+)</name>
        <dbReference type="ChEBI" id="CHEBI:58349"/>
    </ligand>
</feature>
<comment type="function">
    <text evidence="5">Catalyzes the ATP- and NADPH-dependent reduction of carboxylic acids to the corresponding aldehydes.</text>
</comment>
<dbReference type="PANTHER" id="PTHR43272">
    <property type="entry name" value="LONG-CHAIN-FATTY-ACID--COA LIGASE"/>
    <property type="match status" value="1"/>
</dbReference>
<dbReference type="Proteomes" id="UP001081071">
    <property type="component" value="Unassembled WGS sequence"/>
</dbReference>
<feature type="binding site" evidence="5">
    <location>
        <position position="827"/>
    </location>
    <ligand>
        <name>NADP(+)</name>
        <dbReference type="ChEBI" id="CHEBI:58349"/>
    </ligand>
</feature>
<feature type="binding site" evidence="5">
    <location>
        <position position="618"/>
    </location>
    <ligand>
        <name>AMP</name>
        <dbReference type="ChEBI" id="CHEBI:456215"/>
    </ligand>
</feature>
<dbReference type="PROSITE" id="PS00455">
    <property type="entry name" value="AMP_BINDING"/>
    <property type="match status" value="1"/>
</dbReference>
<evidence type="ECO:0000256" key="4">
    <source>
        <dbReference type="ARBA" id="ARBA00022840"/>
    </source>
</evidence>
<dbReference type="SUPFAM" id="SSF56801">
    <property type="entry name" value="Acetyl-CoA synthetase-like"/>
    <property type="match status" value="1"/>
</dbReference>
<feature type="binding site" evidence="5">
    <location>
        <position position="923"/>
    </location>
    <ligand>
        <name>NADP(+)</name>
        <dbReference type="ChEBI" id="CHEBI:58349"/>
    </ligand>
</feature>
<feature type="binding site" evidence="5">
    <location>
        <position position="984"/>
    </location>
    <ligand>
        <name>NADP(+)</name>
        <dbReference type="ChEBI" id="CHEBI:58349"/>
    </ligand>
</feature>
<dbReference type="HAMAP" id="MF_02247">
    <property type="entry name" value="Carbox_acid_reduct"/>
    <property type="match status" value="1"/>
</dbReference>
<proteinExistence type="inferred from homology"/>
<comment type="caution">
    <text evidence="8">The sequence shown here is derived from an EMBL/GenBank/DDBJ whole genome shotgun (WGS) entry which is preliminary data.</text>
</comment>
<dbReference type="Pfam" id="PF00550">
    <property type="entry name" value="PP-binding"/>
    <property type="match status" value="1"/>
</dbReference>
<feature type="binding site" evidence="5">
    <location>
        <position position="405"/>
    </location>
    <ligand>
        <name>AMP</name>
        <dbReference type="ChEBI" id="CHEBI:456215"/>
    </ligand>
</feature>
<dbReference type="Gene3D" id="3.40.50.12780">
    <property type="entry name" value="N-terminal domain of ligase-like"/>
    <property type="match status" value="1"/>
</dbReference>
<feature type="binding site" evidence="5">
    <location>
        <begin position="790"/>
        <end position="793"/>
    </location>
    <ligand>
        <name>NADP(+)</name>
        <dbReference type="ChEBI" id="CHEBI:58349"/>
    </ligand>
</feature>
<feature type="binding site" evidence="5">
    <location>
        <position position="817"/>
    </location>
    <ligand>
        <name>NADP(+)</name>
        <dbReference type="ChEBI" id="CHEBI:58349"/>
    </ligand>
</feature>
<dbReference type="PROSITE" id="PS50075">
    <property type="entry name" value="CARRIER"/>
    <property type="match status" value="1"/>
</dbReference>
<dbReference type="NCBIfam" id="NF041592">
    <property type="entry name" value="carboxyl_red"/>
    <property type="match status" value="1"/>
</dbReference>
<dbReference type="InterPro" id="IPR009081">
    <property type="entry name" value="PP-bd_ACP"/>
</dbReference>
<dbReference type="PANTHER" id="PTHR43272:SF33">
    <property type="entry name" value="AMP-BINDING DOMAIN-CONTAINING PROTEIN-RELATED"/>
    <property type="match status" value="1"/>
</dbReference>
<dbReference type="EC" id="1.2.1.-" evidence="5"/>
<feature type="modified residue" description="O-(pantetheine 4'-phosphoryl)serine" evidence="5">
    <location>
        <position position="691"/>
    </location>
</feature>
<gene>
    <name evidence="5" type="primary">car</name>
    <name evidence="8" type="ORF">O4220_18120</name>
</gene>
<dbReference type="InterPro" id="IPR036736">
    <property type="entry name" value="ACP-like_sf"/>
</dbReference>
<comment type="similarity">
    <text evidence="5">Belongs to the ATP-dependent AMP-binding enzyme family. Carboxylic acid reductase subfamily.</text>
</comment>
<evidence type="ECO:0000256" key="1">
    <source>
        <dbReference type="ARBA" id="ARBA00022450"/>
    </source>
</evidence>
<evidence type="ECO:0000256" key="2">
    <source>
        <dbReference type="ARBA" id="ARBA00022553"/>
    </source>
</evidence>
<keyword evidence="5" id="KW-0560">Oxidoreductase</keyword>
<accession>A0ABT4MHH0</accession>
<dbReference type="SMART" id="SM00823">
    <property type="entry name" value="PKS_PP"/>
    <property type="match status" value="1"/>
</dbReference>
<dbReference type="InterPro" id="IPR036291">
    <property type="entry name" value="NAD(P)-bd_dom_sf"/>
</dbReference>
<evidence type="ECO:0000256" key="6">
    <source>
        <dbReference type="SAM" id="MobiDB-lite"/>
    </source>
</evidence>
<dbReference type="InterPro" id="IPR000873">
    <property type="entry name" value="AMP-dep_synth/lig_dom"/>
</dbReference>
<feature type="region of interest" description="Disordered" evidence="6">
    <location>
        <begin position="1"/>
        <end position="33"/>
    </location>
</feature>
<feature type="binding site" evidence="5">
    <location>
        <position position="431"/>
    </location>
    <ligand>
        <name>AMP</name>
        <dbReference type="ChEBI" id="CHEBI:456215"/>
    </ligand>
</feature>
<dbReference type="Pfam" id="PF00501">
    <property type="entry name" value="AMP-binding"/>
    <property type="match status" value="1"/>
</dbReference>
<dbReference type="InterPro" id="IPR042099">
    <property type="entry name" value="ANL_N_sf"/>
</dbReference>
<dbReference type="Gene3D" id="1.10.1200.10">
    <property type="entry name" value="ACP-like"/>
    <property type="match status" value="1"/>
</dbReference>
<feature type="domain" description="Carrier" evidence="7">
    <location>
        <begin position="657"/>
        <end position="732"/>
    </location>
</feature>
<keyword evidence="2 5" id="KW-0597">Phosphoprotein</keyword>
<comment type="caution">
    <text evidence="5">Lacks conserved residue(s) required for the propagation of feature annotation.</text>
</comment>
<evidence type="ECO:0000313" key="8">
    <source>
        <dbReference type="EMBL" id="MCZ4520433.1"/>
    </source>
</evidence>
<organism evidence="8 9">
    <name type="scientific">Rhodococcus ruber</name>
    <dbReference type="NCBI Taxonomy" id="1830"/>
    <lineage>
        <taxon>Bacteria</taxon>
        <taxon>Bacillati</taxon>
        <taxon>Actinomycetota</taxon>
        <taxon>Actinomycetes</taxon>
        <taxon>Mycobacteriales</taxon>
        <taxon>Nocardiaceae</taxon>
        <taxon>Rhodococcus</taxon>
    </lineage>
</organism>
<feature type="binding site" evidence="5">
    <location>
        <begin position="516"/>
        <end position="519"/>
    </location>
    <ligand>
        <name>AMP</name>
        <dbReference type="ChEBI" id="CHEBI:456215"/>
    </ligand>
</feature>
<dbReference type="Pfam" id="PF07993">
    <property type="entry name" value="NAD_binding_4"/>
    <property type="match status" value="1"/>
</dbReference>
<keyword evidence="5" id="KW-0521">NADP</keyword>
<keyword evidence="9" id="KW-1185">Reference proteome</keyword>
<keyword evidence="1 5" id="KW-0596">Phosphopantetheine</keyword>
<dbReference type="SUPFAM" id="SSF47336">
    <property type="entry name" value="ACP-like"/>
    <property type="match status" value="1"/>
</dbReference>
<feature type="binding site" evidence="5">
    <location>
        <begin position="883"/>
        <end position="885"/>
    </location>
    <ligand>
        <name>NADP(+)</name>
        <dbReference type="ChEBI" id="CHEBI:58349"/>
    </ligand>
</feature>
<evidence type="ECO:0000256" key="5">
    <source>
        <dbReference type="HAMAP-Rule" id="MF_02247"/>
    </source>
</evidence>
<feature type="compositionally biased region" description="Basic and acidic residues" evidence="6">
    <location>
        <begin position="9"/>
        <end position="33"/>
    </location>
</feature>